<gene>
    <name evidence="3" type="ORF">SAMN04488023_10135</name>
</gene>
<dbReference type="STRING" id="390241.SAMN04488023_10135"/>
<dbReference type="Proteomes" id="UP000199572">
    <property type="component" value="Unassembled WGS sequence"/>
</dbReference>
<reference evidence="3 4" key="1">
    <citation type="submission" date="2016-10" db="EMBL/GenBank/DDBJ databases">
        <authorList>
            <person name="de Groot N.N."/>
        </authorList>
    </citation>
    <scope>NUCLEOTIDE SEQUENCE [LARGE SCALE GENOMIC DNA]</scope>
    <source>
        <strain evidence="3 4">DSM 18610</strain>
    </source>
</reference>
<evidence type="ECO:0000313" key="4">
    <source>
        <dbReference type="Proteomes" id="UP000199572"/>
    </source>
</evidence>
<keyword evidence="1" id="KW-0732">Signal</keyword>
<proteinExistence type="predicted"/>
<evidence type="ECO:0000256" key="1">
    <source>
        <dbReference type="SAM" id="SignalP"/>
    </source>
</evidence>
<protein>
    <submittedName>
        <fullName evidence="3">Peroxiredoxin</fullName>
    </submittedName>
</protein>
<evidence type="ECO:0000259" key="2">
    <source>
        <dbReference type="Pfam" id="PF00578"/>
    </source>
</evidence>
<dbReference type="Pfam" id="PF00578">
    <property type="entry name" value="AhpC-TSA"/>
    <property type="match status" value="1"/>
</dbReference>
<dbReference type="OrthoDB" id="764461at2"/>
<dbReference type="AlphaFoldDB" id="A0A1H9IPK6"/>
<feature type="signal peptide" evidence="1">
    <location>
        <begin position="1"/>
        <end position="31"/>
    </location>
</feature>
<dbReference type="Gene3D" id="3.40.30.10">
    <property type="entry name" value="Glutaredoxin"/>
    <property type="match status" value="1"/>
</dbReference>
<dbReference type="RefSeq" id="WP_090879522.1">
    <property type="nucleotide sequence ID" value="NZ_FOGG01000001.1"/>
</dbReference>
<dbReference type="SUPFAM" id="SSF52833">
    <property type="entry name" value="Thioredoxin-like"/>
    <property type="match status" value="1"/>
</dbReference>
<dbReference type="GO" id="GO:0016491">
    <property type="term" value="F:oxidoreductase activity"/>
    <property type="evidence" value="ECO:0007669"/>
    <property type="project" value="InterPro"/>
</dbReference>
<feature type="chain" id="PRO_5011755241" evidence="1">
    <location>
        <begin position="32"/>
        <end position="194"/>
    </location>
</feature>
<dbReference type="InterPro" id="IPR036249">
    <property type="entry name" value="Thioredoxin-like_sf"/>
</dbReference>
<keyword evidence="4" id="KW-1185">Reference proteome</keyword>
<dbReference type="EMBL" id="FOGG01000001">
    <property type="protein sequence ID" value="SEQ76422.1"/>
    <property type="molecule type" value="Genomic_DNA"/>
</dbReference>
<name>A0A1H9IPK6_9SPHI</name>
<accession>A0A1H9IPK6</accession>
<organism evidence="3 4">
    <name type="scientific">Pedobacter rhizosphaerae</name>
    <dbReference type="NCBI Taxonomy" id="390241"/>
    <lineage>
        <taxon>Bacteria</taxon>
        <taxon>Pseudomonadati</taxon>
        <taxon>Bacteroidota</taxon>
        <taxon>Sphingobacteriia</taxon>
        <taxon>Sphingobacteriales</taxon>
        <taxon>Sphingobacteriaceae</taxon>
        <taxon>Pedobacter</taxon>
    </lineage>
</organism>
<dbReference type="InterPro" id="IPR000866">
    <property type="entry name" value="AhpC/TSA"/>
</dbReference>
<dbReference type="GO" id="GO:0016209">
    <property type="term" value="F:antioxidant activity"/>
    <property type="evidence" value="ECO:0007669"/>
    <property type="project" value="InterPro"/>
</dbReference>
<evidence type="ECO:0000313" key="3">
    <source>
        <dbReference type="EMBL" id="SEQ76422.1"/>
    </source>
</evidence>
<feature type="domain" description="Alkyl hydroperoxide reductase subunit C/ Thiol specific antioxidant" evidence="2">
    <location>
        <begin position="55"/>
        <end position="171"/>
    </location>
</feature>
<sequence>MKKYASLKKTLKTLLFSCILASWGCSSPSTAESLEELRKAYKTDIKFSLDSVPKTFSAKKTDGTTFNSKEMKGKYWVILGYEKNYLKPEHKKVIDELNNNYEKYKDKISMIGILDGFADDPKELNAMIRNANIKFPQIDNTKSLEKTPIINHDIYCWPIKIIINPEGKVIYAACGGGSEGLDAELQQLIANKKI</sequence>